<dbReference type="InterPro" id="IPR050463">
    <property type="entry name" value="Gfo/Idh/MocA_oxidrdct_glycsds"/>
</dbReference>
<dbReference type="InterPro" id="IPR055170">
    <property type="entry name" value="GFO_IDH_MocA-like_dom"/>
</dbReference>
<feature type="domain" description="GFO/IDH/MocA-like oxidoreductase" evidence="3">
    <location>
        <begin position="155"/>
        <end position="290"/>
    </location>
</feature>
<evidence type="ECO:0000256" key="1">
    <source>
        <dbReference type="ARBA" id="ARBA00023002"/>
    </source>
</evidence>
<name>A0ABS5NB02_TSUPA</name>
<proteinExistence type="predicted"/>
<evidence type="ECO:0000313" key="5">
    <source>
        <dbReference type="Proteomes" id="UP000676853"/>
    </source>
</evidence>
<dbReference type="SUPFAM" id="SSF51735">
    <property type="entry name" value="NAD(P)-binding Rossmann-fold domains"/>
    <property type="match status" value="1"/>
</dbReference>
<dbReference type="PANTHER" id="PTHR43818:SF11">
    <property type="entry name" value="BCDNA.GH03377"/>
    <property type="match status" value="1"/>
</dbReference>
<protein>
    <submittedName>
        <fullName evidence="4">Gfo/Idh/MocA family oxidoreductase</fullName>
    </submittedName>
</protein>
<keyword evidence="1" id="KW-0560">Oxidoreductase</keyword>
<dbReference type="Proteomes" id="UP000676853">
    <property type="component" value="Unassembled WGS sequence"/>
</dbReference>
<gene>
    <name evidence="4" type="ORF">KFZ73_09325</name>
</gene>
<organism evidence="4 5">
    <name type="scientific">Tsukamurella paurometabola</name>
    <name type="common">Corynebacterium paurometabolum</name>
    <dbReference type="NCBI Taxonomy" id="2061"/>
    <lineage>
        <taxon>Bacteria</taxon>
        <taxon>Bacillati</taxon>
        <taxon>Actinomycetota</taxon>
        <taxon>Actinomycetes</taxon>
        <taxon>Mycobacteriales</taxon>
        <taxon>Tsukamurellaceae</taxon>
        <taxon>Tsukamurella</taxon>
    </lineage>
</organism>
<sequence length="388" mass="42635">MTHSALPSRRTLRIAMNGVTGRMGYRQHLVRSILPLRDSGLRLEDGTLVDVEPILVGRNAERLQELAAQHGVAHWTTDAAAVIADPAVDVYFDAQVTSRRVAALTAAIKAGKHVYTEKPTAETLAEAVELARLAQNSGVVAGVVHDKLYLPGLVKLRRLVDEGFFGRILSMRGDFGYWVFEGDGQPAQRPSWNYRAEDGGGITVDMFCHWNYVMEGILGPVRAVTAKAVTQIPVRWDENGKEYAATADDAAYGIFEIDGGIIAQINSAWTVRVHRDELVEFQVDGTHGSAVAGLRGCVAQHRSNTPKPVWNPDLPVTESFRDQWLDVPANADLDNGFKLQWEEFLRDVVAGRPHRFGLLSAARGVQLAELGLASSERGMRLEVPEIEL</sequence>
<feature type="domain" description="Gfo/Idh/MocA-like oxidoreductase N-terminal" evidence="2">
    <location>
        <begin position="55"/>
        <end position="143"/>
    </location>
</feature>
<reference evidence="4 5" key="1">
    <citation type="submission" date="2021-04" db="EMBL/GenBank/DDBJ databases">
        <title>Whole genome sequence analysis of a thiophenic sulfur metabolizing bacteria.</title>
        <authorList>
            <person name="Akhtar N."/>
            <person name="Akram J."/>
            <person name="Aslam A."/>
        </authorList>
    </citation>
    <scope>NUCLEOTIDE SEQUENCE [LARGE SCALE GENOMIC DNA]</scope>
    <source>
        <strain evidence="4 5">3OW</strain>
    </source>
</reference>
<dbReference type="Gene3D" id="3.40.50.720">
    <property type="entry name" value="NAD(P)-binding Rossmann-like Domain"/>
    <property type="match status" value="1"/>
</dbReference>
<evidence type="ECO:0000259" key="3">
    <source>
        <dbReference type="Pfam" id="PF22725"/>
    </source>
</evidence>
<dbReference type="Gene3D" id="3.30.360.10">
    <property type="entry name" value="Dihydrodipicolinate Reductase, domain 2"/>
    <property type="match status" value="1"/>
</dbReference>
<keyword evidence="5" id="KW-1185">Reference proteome</keyword>
<accession>A0ABS5NB02</accession>
<dbReference type="Pfam" id="PF22725">
    <property type="entry name" value="GFO_IDH_MocA_C3"/>
    <property type="match status" value="1"/>
</dbReference>
<dbReference type="InterPro" id="IPR036291">
    <property type="entry name" value="NAD(P)-bd_dom_sf"/>
</dbReference>
<dbReference type="EMBL" id="JAGXOE010000016">
    <property type="protein sequence ID" value="MBS4101443.1"/>
    <property type="molecule type" value="Genomic_DNA"/>
</dbReference>
<dbReference type="Pfam" id="PF01408">
    <property type="entry name" value="GFO_IDH_MocA"/>
    <property type="match status" value="1"/>
</dbReference>
<comment type="caution">
    <text evidence="4">The sequence shown here is derived from an EMBL/GenBank/DDBJ whole genome shotgun (WGS) entry which is preliminary data.</text>
</comment>
<dbReference type="SUPFAM" id="SSF55347">
    <property type="entry name" value="Glyceraldehyde-3-phosphate dehydrogenase-like, C-terminal domain"/>
    <property type="match status" value="1"/>
</dbReference>
<dbReference type="InterPro" id="IPR000683">
    <property type="entry name" value="Gfo/Idh/MocA-like_OxRdtase_N"/>
</dbReference>
<dbReference type="PANTHER" id="PTHR43818">
    <property type="entry name" value="BCDNA.GH03377"/>
    <property type="match status" value="1"/>
</dbReference>
<dbReference type="RefSeq" id="WP_212553556.1">
    <property type="nucleotide sequence ID" value="NZ_JAGXOE010000016.1"/>
</dbReference>
<evidence type="ECO:0000313" key="4">
    <source>
        <dbReference type="EMBL" id="MBS4101443.1"/>
    </source>
</evidence>
<evidence type="ECO:0000259" key="2">
    <source>
        <dbReference type="Pfam" id="PF01408"/>
    </source>
</evidence>